<gene>
    <name evidence="12" type="ORF">PLEPLA_LOCUS21912</name>
</gene>
<dbReference type="InterPro" id="IPR050599">
    <property type="entry name" value="VDCC_alpha-1_subunit"/>
</dbReference>
<evidence type="ECO:0000256" key="2">
    <source>
        <dbReference type="ARBA" id="ARBA00022448"/>
    </source>
</evidence>
<dbReference type="GO" id="GO:0005891">
    <property type="term" value="C:voltage-gated calcium channel complex"/>
    <property type="evidence" value="ECO:0007669"/>
    <property type="project" value="TreeGrafter"/>
</dbReference>
<keyword evidence="5" id="KW-0851">Voltage-gated channel</keyword>
<sequence length="142" mass="15785">MDLPVADDNTVHFNSTLMALIRTALDIKIAKGAEGGVDKHQMDAELRKEMMAIWPNLSQKTLDLLVTPHKSATDLTVGKIYAAMMIMEYYRQSKIKRSQALRDEQNRTPLLFQRVEPPSPTQDGGPGLNNALPPPETTVNSL</sequence>
<dbReference type="Pfam" id="PF08763">
    <property type="entry name" value="Ca_chan_IQ"/>
    <property type="match status" value="1"/>
</dbReference>
<dbReference type="PANTHER" id="PTHR45628">
    <property type="entry name" value="VOLTAGE-DEPENDENT CALCIUM CHANNEL TYPE A SUBUNIT ALPHA-1"/>
    <property type="match status" value="1"/>
</dbReference>
<comment type="subcellular location">
    <subcellularLocation>
        <location evidence="1">Cell membrane</location>
        <topology evidence="1">Multi-pass membrane protein</topology>
    </subcellularLocation>
</comment>
<evidence type="ECO:0000256" key="10">
    <source>
        <dbReference type="SAM" id="MobiDB-lite"/>
    </source>
</evidence>
<evidence type="ECO:0000313" key="12">
    <source>
        <dbReference type="EMBL" id="CAB1433821.1"/>
    </source>
</evidence>
<evidence type="ECO:0000256" key="4">
    <source>
        <dbReference type="ARBA" id="ARBA00022737"/>
    </source>
</evidence>
<keyword evidence="6" id="KW-0406">Ion transport</keyword>
<keyword evidence="3" id="KW-1003">Cell membrane</keyword>
<evidence type="ECO:0000313" key="13">
    <source>
        <dbReference type="Proteomes" id="UP001153269"/>
    </source>
</evidence>
<dbReference type="Gene3D" id="6.10.250.2180">
    <property type="match status" value="1"/>
</dbReference>
<dbReference type="GO" id="GO:0098703">
    <property type="term" value="P:calcium ion import across plasma membrane"/>
    <property type="evidence" value="ECO:0007669"/>
    <property type="project" value="TreeGrafter"/>
</dbReference>
<feature type="region of interest" description="Disordered" evidence="10">
    <location>
        <begin position="98"/>
        <end position="142"/>
    </location>
</feature>
<evidence type="ECO:0000256" key="6">
    <source>
        <dbReference type="ARBA" id="ARBA00023065"/>
    </source>
</evidence>
<keyword evidence="7" id="KW-1015">Disulfide bond</keyword>
<dbReference type="Proteomes" id="UP001153269">
    <property type="component" value="Unassembled WGS sequence"/>
</dbReference>
<dbReference type="GO" id="GO:0045202">
    <property type="term" value="C:synapse"/>
    <property type="evidence" value="ECO:0007669"/>
    <property type="project" value="GOC"/>
</dbReference>
<dbReference type="AlphaFoldDB" id="A0A9N7UN32"/>
<dbReference type="GO" id="GO:0043025">
    <property type="term" value="C:neuronal cell body"/>
    <property type="evidence" value="ECO:0007669"/>
    <property type="project" value="TreeGrafter"/>
</dbReference>
<evidence type="ECO:0000256" key="1">
    <source>
        <dbReference type="ARBA" id="ARBA00004651"/>
    </source>
</evidence>
<keyword evidence="13" id="KW-1185">Reference proteome</keyword>
<dbReference type="GO" id="GO:0008331">
    <property type="term" value="F:high voltage-gated calcium channel activity"/>
    <property type="evidence" value="ECO:0007669"/>
    <property type="project" value="TreeGrafter"/>
</dbReference>
<protein>
    <recommendedName>
        <fullName evidence="11">Voltage-dependent calcium channel alpha-1 subunit IQ domain-containing protein</fullName>
    </recommendedName>
</protein>
<keyword evidence="4" id="KW-0677">Repeat</keyword>
<evidence type="ECO:0000259" key="11">
    <source>
        <dbReference type="SMART" id="SM01062"/>
    </source>
</evidence>
<reference evidence="12" key="1">
    <citation type="submission" date="2020-03" db="EMBL/GenBank/DDBJ databases">
        <authorList>
            <person name="Weist P."/>
        </authorList>
    </citation>
    <scope>NUCLEOTIDE SEQUENCE</scope>
</reference>
<dbReference type="InterPro" id="IPR014873">
    <property type="entry name" value="VDCC_a1su_IQ"/>
</dbReference>
<evidence type="ECO:0000256" key="5">
    <source>
        <dbReference type="ARBA" id="ARBA00022882"/>
    </source>
</evidence>
<keyword evidence="2" id="KW-0813">Transport</keyword>
<name>A0A9N7UN32_PLEPL</name>
<keyword evidence="3" id="KW-0472">Membrane</keyword>
<evidence type="ECO:0000256" key="3">
    <source>
        <dbReference type="ARBA" id="ARBA00022475"/>
    </source>
</evidence>
<comment type="catalytic activity">
    <reaction evidence="9">
        <text>Ca(2+)(in) = Ca(2+)(out)</text>
        <dbReference type="Rhea" id="RHEA:29671"/>
        <dbReference type="ChEBI" id="CHEBI:29108"/>
    </reaction>
</comment>
<proteinExistence type="predicted"/>
<accession>A0A9N7UN32</accession>
<dbReference type="PANTHER" id="PTHR45628:SF3">
    <property type="entry name" value="VOLTAGE-DEPENDENT P_Q-TYPE CALCIUM CHANNEL SUBUNIT ALPHA-1A"/>
    <property type="match status" value="1"/>
</dbReference>
<dbReference type="EMBL" id="CADEAL010001602">
    <property type="protein sequence ID" value="CAB1433821.1"/>
    <property type="molecule type" value="Genomic_DNA"/>
</dbReference>
<evidence type="ECO:0000256" key="9">
    <source>
        <dbReference type="ARBA" id="ARBA00036634"/>
    </source>
</evidence>
<comment type="caution">
    <text evidence="12">The sequence shown here is derived from an EMBL/GenBank/DDBJ whole genome shotgun (WGS) entry which is preliminary data.</text>
</comment>
<dbReference type="SMART" id="SM01062">
    <property type="entry name" value="Ca_chan_IQ"/>
    <property type="match status" value="1"/>
</dbReference>
<dbReference type="GO" id="GO:0007268">
    <property type="term" value="P:chemical synaptic transmission"/>
    <property type="evidence" value="ECO:0007669"/>
    <property type="project" value="TreeGrafter"/>
</dbReference>
<feature type="domain" description="Voltage-dependent calcium channel alpha-1 subunit IQ" evidence="11">
    <location>
        <begin position="72"/>
        <end position="106"/>
    </location>
</feature>
<organism evidence="12 13">
    <name type="scientific">Pleuronectes platessa</name>
    <name type="common">European plaice</name>
    <dbReference type="NCBI Taxonomy" id="8262"/>
    <lineage>
        <taxon>Eukaryota</taxon>
        <taxon>Metazoa</taxon>
        <taxon>Chordata</taxon>
        <taxon>Craniata</taxon>
        <taxon>Vertebrata</taxon>
        <taxon>Euteleostomi</taxon>
        <taxon>Actinopterygii</taxon>
        <taxon>Neopterygii</taxon>
        <taxon>Teleostei</taxon>
        <taxon>Neoteleostei</taxon>
        <taxon>Acanthomorphata</taxon>
        <taxon>Carangaria</taxon>
        <taxon>Pleuronectiformes</taxon>
        <taxon>Pleuronectoidei</taxon>
        <taxon>Pleuronectidae</taxon>
        <taxon>Pleuronectes</taxon>
    </lineage>
</organism>
<evidence type="ECO:0000256" key="8">
    <source>
        <dbReference type="ARBA" id="ARBA00023303"/>
    </source>
</evidence>
<keyword evidence="8" id="KW-0407">Ion channel</keyword>
<evidence type="ECO:0000256" key="7">
    <source>
        <dbReference type="ARBA" id="ARBA00023157"/>
    </source>
</evidence>